<accession>A0A3E3K165</accession>
<dbReference type="GO" id="GO:0016874">
    <property type="term" value="F:ligase activity"/>
    <property type="evidence" value="ECO:0007669"/>
    <property type="project" value="UniProtKB-KW"/>
</dbReference>
<dbReference type="Gene3D" id="3.40.50.20">
    <property type="match status" value="1"/>
</dbReference>
<dbReference type="SUPFAM" id="SSF56059">
    <property type="entry name" value="Glutathione synthetase ATP-binding domain-like"/>
    <property type="match status" value="1"/>
</dbReference>
<keyword evidence="7" id="KW-1185">Reference proteome</keyword>
<reference evidence="6 7" key="1">
    <citation type="submission" date="2018-08" db="EMBL/GenBank/DDBJ databases">
        <title>A genome reference for cultivated species of the human gut microbiota.</title>
        <authorList>
            <person name="Zou Y."/>
            <person name="Xue W."/>
            <person name="Luo G."/>
        </authorList>
    </citation>
    <scope>NUCLEOTIDE SEQUENCE [LARGE SCALE GENOMIC DNA]</scope>
    <source>
        <strain evidence="6 7">AF37-2AT</strain>
    </source>
</reference>
<dbReference type="PANTHER" id="PTHR43585">
    <property type="entry name" value="FUMIPYRROLE BIOSYNTHESIS PROTEIN C"/>
    <property type="match status" value="1"/>
</dbReference>
<dbReference type="AlphaFoldDB" id="A0A3E3K165"/>
<organism evidence="6 7">
    <name type="scientific">Sellimonas intestinalis</name>
    <dbReference type="NCBI Taxonomy" id="1653434"/>
    <lineage>
        <taxon>Bacteria</taxon>
        <taxon>Bacillati</taxon>
        <taxon>Bacillota</taxon>
        <taxon>Clostridia</taxon>
        <taxon>Lachnospirales</taxon>
        <taxon>Lachnospiraceae</taxon>
        <taxon>Sellimonas</taxon>
    </lineage>
</organism>
<keyword evidence="1" id="KW-0436">Ligase</keyword>
<feature type="domain" description="ATP-grasp" evidence="5">
    <location>
        <begin position="121"/>
        <end position="311"/>
    </location>
</feature>
<dbReference type="RefSeq" id="WP_117493499.1">
    <property type="nucleotide sequence ID" value="NZ_BAABYU010000001.1"/>
</dbReference>
<name>A0A3E3K165_9FIRM</name>
<dbReference type="InterPro" id="IPR003806">
    <property type="entry name" value="ATP-grasp_PylC-type"/>
</dbReference>
<dbReference type="InterPro" id="IPR013815">
    <property type="entry name" value="ATP_grasp_subdomain_1"/>
</dbReference>
<dbReference type="EMBL" id="QVLX01000004">
    <property type="protein sequence ID" value="RGE86900.1"/>
    <property type="molecule type" value="Genomic_DNA"/>
</dbReference>
<proteinExistence type="predicted"/>
<evidence type="ECO:0000256" key="4">
    <source>
        <dbReference type="PROSITE-ProRule" id="PRU00409"/>
    </source>
</evidence>
<evidence type="ECO:0000256" key="1">
    <source>
        <dbReference type="ARBA" id="ARBA00022598"/>
    </source>
</evidence>
<protein>
    <submittedName>
        <fullName evidence="6">ATP-grasp domain-containing protein</fullName>
    </submittedName>
</protein>
<evidence type="ECO:0000259" key="5">
    <source>
        <dbReference type="PROSITE" id="PS50975"/>
    </source>
</evidence>
<evidence type="ECO:0000256" key="2">
    <source>
        <dbReference type="ARBA" id="ARBA00022741"/>
    </source>
</evidence>
<dbReference type="PROSITE" id="PS50975">
    <property type="entry name" value="ATP_GRASP"/>
    <property type="match status" value="1"/>
</dbReference>
<dbReference type="PANTHER" id="PTHR43585:SF2">
    <property type="entry name" value="ATP-GRASP ENZYME FSQD"/>
    <property type="match status" value="1"/>
</dbReference>
<dbReference type="Pfam" id="PF02655">
    <property type="entry name" value="ATP-grasp_3"/>
    <property type="match status" value="1"/>
</dbReference>
<keyword evidence="2 4" id="KW-0547">Nucleotide-binding</keyword>
<dbReference type="InterPro" id="IPR011761">
    <property type="entry name" value="ATP-grasp"/>
</dbReference>
<comment type="caution">
    <text evidence="6">The sequence shown here is derived from an EMBL/GenBank/DDBJ whole genome shotgun (WGS) entry which is preliminary data.</text>
</comment>
<evidence type="ECO:0000256" key="3">
    <source>
        <dbReference type="ARBA" id="ARBA00022840"/>
    </source>
</evidence>
<dbReference type="Gene3D" id="3.30.470.20">
    <property type="entry name" value="ATP-grasp fold, B domain"/>
    <property type="match status" value="1"/>
</dbReference>
<sequence length="431" mass="48832">MTKVQNEIKKKIAGKRLLLLGGSLWKEAIKKIASEYEITLVATGNSKKAGIFEIADEGYEVNSTDASAMKRLIIDKKIDGVYMGGNENVIKSACAYLEELNMPCYCKKEQWEVLQDKRKFKALCMKHHLPVALQYGIQEIKNRGIDYPVITKPADGCGSSGFTVCQNDYELKIGIEKAKENSPTNNIIIEKYVKNDGVVVFYTVSGGKLYFCGLEDKYPVRYEKQGSYVGGLFVFESDLVQEFRQKFENNLADLVKDIGIREGSFWIEVFHDGEKYYFNEAGYRYGGSASIYPIDYMYGINQVAADIYYALTGESLIYGFVSIVPENVIRKKYYAVYPIYAKKGEIVQVRGVSEVEQCPECITFITKMDKGDIIMDSGTFSQVAALAHFVFDNEYELKSFIEKVHDVYQLLDSNDQNLVCNMLDIKNLSLK</sequence>
<evidence type="ECO:0000313" key="6">
    <source>
        <dbReference type="EMBL" id="RGE86900.1"/>
    </source>
</evidence>
<dbReference type="GO" id="GO:0046872">
    <property type="term" value="F:metal ion binding"/>
    <property type="evidence" value="ECO:0007669"/>
    <property type="project" value="InterPro"/>
</dbReference>
<gene>
    <name evidence="6" type="ORF">DW016_08075</name>
</gene>
<dbReference type="GO" id="GO:0005524">
    <property type="term" value="F:ATP binding"/>
    <property type="evidence" value="ECO:0007669"/>
    <property type="project" value="UniProtKB-UniRule"/>
</dbReference>
<dbReference type="Gene3D" id="3.30.1490.20">
    <property type="entry name" value="ATP-grasp fold, A domain"/>
    <property type="match status" value="1"/>
</dbReference>
<keyword evidence="3 4" id="KW-0067">ATP-binding</keyword>
<dbReference type="OrthoDB" id="24041at2"/>
<evidence type="ECO:0000313" key="7">
    <source>
        <dbReference type="Proteomes" id="UP000261080"/>
    </source>
</evidence>
<dbReference type="Proteomes" id="UP000261080">
    <property type="component" value="Unassembled WGS sequence"/>
</dbReference>
<dbReference type="InterPro" id="IPR052032">
    <property type="entry name" value="ATP-dep_AA_Ligase"/>
</dbReference>